<dbReference type="EMBL" id="ML977313">
    <property type="protein sequence ID" value="KAF2121019.1"/>
    <property type="molecule type" value="Genomic_DNA"/>
</dbReference>
<organism evidence="2 3">
    <name type="scientific">Lophiotrema nucula</name>
    <dbReference type="NCBI Taxonomy" id="690887"/>
    <lineage>
        <taxon>Eukaryota</taxon>
        <taxon>Fungi</taxon>
        <taxon>Dikarya</taxon>
        <taxon>Ascomycota</taxon>
        <taxon>Pezizomycotina</taxon>
        <taxon>Dothideomycetes</taxon>
        <taxon>Pleosporomycetidae</taxon>
        <taxon>Pleosporales</taxon>
        <taxon>Lophiotremataceae</taxon>
        <taxon>Lophiotrema</taxon>
    </lineage>
</organism>
<sequence length="174" mass="19555">MPKLLTRSLYACRTQKRRISTVSGSFLESLCSLTMHTYSPTANPTCTILFPTLATFQHSIASKKEDSRDSNGEPTSTRNPRTRITCRPICLDARRRIRIRNEFHQIRLIDSITSKSRSPKPEQCRERDNVENGEKPAGTGEAGEGLAAVDEDDGREDGVEERPCCVCLRLRMPS</sequence>
<keyword evidence="3" id="KW-1185">Reference proteome</keyword>
<feature type="compositionally biased region" description="Basic and acidic residues" evidence="1">
    <location>
        <begin position="119"/>
        <end position="134"/>
    </location>
</feature>
<feature type="region of interest" description="Disordered" evidence="1">
    <location>
        <begin position="114"/>
        <end position="159"/>
    </location>
</feature>
<protein>
    <submittedName>
        <fullName evidence="2">Uncharacterized protein</fullName>
    </submittedName>
</protein>
<name>A0A6A5ZNL8_9PLEO</name>
<feature type="region of interest" description="Disordered" evidence="1">
    <location>
        <begin position="61"/>
        <end position="81"/>
    </location>
</feature>
<feature type="compositionally biased region" description="Basic and acidic residues" evidence="1">
    <location>
        <begin position="62"/>
        <end position="71"/>
    </location>
</feature>
<gene>
    <name evidence="2" type="ORF">BDV96DRAFT_566118</name>
</gene>
<dbReference type="AlphaFoldDB" id="A0A6A5ZNL8"/>
<evidence type="ECO:0000313" key="3">
    <source>
        <dbReference type="Proteomes" id="UP000799770"/>
    </source>
</evidence>
<evidence type="ECO:0000256" key="1">
    <source>
        <dbReference type="SAM" id="MobiDB-lite"/>
    </source>
</evidence>
<evidence type="ECO:0000313" key="2">
    <source>
        <dbReference type="EMBL" id="KAF2121019.1"/>
    </source>
</evidence>
<proteinExistence type="predicted"/>
<accession>A0A6A5ZNL8</accession>
<reference evidence="2" key="1">
    <citation type="journal article" date="2020" name="Stud. Mycol.">
        <title>101 Dothideomycetes genomes: a test case for predicting lifestyles and emergence of pathogens.</title>
        <authorList>
            <person name="Haridas S."/>
            <person name="Albert R."/>
            <person name="Binder M."/>
            <person name="Bloem J."/>
            <person name="Labutti K."/>
            <person name="Salamov A."/>
            <person name="Andreopoulos B."/>
            <person name="Baker S."/>
            <person name="Barry K."/>
            <person name="Bills G."/>
            <person name="Bluhm B."/>
            <person name="Cannon C."/>
            <person name="Castanera R."/>
            <person name="Culley D."/>
            <person name="Daum C."/>
            <person name="Ezra D."/>
            <person name="Gonzalez J."/>
            <person name="Henrissat B."/>
            <person name="Kuo A."/>
            <person name="Liang C."/>
            <person name="Lipzen A."/>
            <person name="Lutzoni F."/>
            <person name="Magnuson J."/>
            <person name="Mondo S."/>
            <person name="Nolan M."/>
            <person name="Ohm R."/>
            <person name="Pangilinan J."/>
            <person name="Park H.-J."/>
            <person name="Ramirez L."/>
            <person name="Alfaro M."/>
            <person name="Sun H."/>
            <person name="Tritt A."/>
            <person name="Yoshinaga Y."/>
            <person name="Zwiers L.-H."/>
            <person name="Turgeon B."/>
            <person name="Goodwin S."/>
            <person name="Spatafora J."/>
            <person name="Crous P."/>
            <person name="Grigoriev I."/>
        </authorList>
    </citation>
    <scope>NUCLEOTIDE SEQUENCE</scope>
    <source>
        <strain evidence="2">CBS 627.86</strain>
    </source>
</reference>
<dbReference type="Proteomes" id="UP000799770">
    <property type="component" value="Unassembled WGS sequence"/>
</dbReference>